<feature type="compositionally biased region" description="Basic and acidic residues" evidence="1">
    <location>
        <begin position="10"/>
        <end position="23"/>
    </location>
</feature>
<reference evidence="2 3" key="1">
    <citation type="submission" date="2019-05" db="EMBL/GenBank/DDBJ databases">
        <title>Another draft genome of Portunus trituberculatus and its Hox gene families provides insights of decapod evolution.</title>
        <authorList>
            <person name="Jeong J.-H."/>
            <person name="Song I."/>
            <person name="Kim S."/>
            <person name="Choi T."/>
            <person name="Kim D."/>
            <person name="Ryu S."/>
            <person name="Kim W."/>
        </authorList>
    </citation>
    <scope>NUCLEOTIDE SEQUENCE [LARGE SCALE GENOMIC DNA]</scope>
    <source>
        <tissue evidence="2">Muscle</tissue>
    </source>
</reference>
<protein>
    <submittedName>
        <fullName evidence="2">Uncharacterized protein</fullName>
    </submittedName>
</protein>
<organism evidence="2 3">
    <name type="scientific">Portunus trituberculatus</name>
    <name type="common">Swimming crab</name>
    <name type="synonym">Neptunus trituberculatus</name>
    <dbReference type="NCBI Taxonomy" id="210409"/>
    <lineage>
        <taxon>Eukaryota</taxon>
        <taxon>Metazoa</taxon>
        <taxon>Ecdysozoa</taxon>
        <taxon>Arthropoda</taxon>
        <taxon>Crustacea</taxon>
        <taxon>Multicrustacea</taxon>
        <taxon>Malacostraca</taxon>
        <taxon>Eumalacostraca</taxon>
        <taxon>Eucarida</taxon>
        <taxon>Decapoda</taxon>
        <taxon>Pleocyemata</taxon>
        <taxon>Brachyura</taxon>
        <taxon>Eubrachyura</taxon>
        <taxon>Portunoidea</taxon>
        <taxon>Portunidae</taxon>
        <taxon>Portuninae</taxon>
        <taxon>Portunus</taxon>
    </lineage>
</organism>
<gene>
    <name evidence="2" type="ORF">E2C01_035228</name>
</gene>
<evidence type="ECO:0000256" key="1">
    <source>
        <dbReference type="SAM" id="MobiDB-lite"/>
    </source>
</evidence>
<dbReference type="AlphaFoldDB" id="A0A5B7F7X8"/>
<keyword evidence="3" id="KW-1185">Reference proteome</keyword>
<dbReference type="EMBL" id="VSRR010005132">
    <property type="protein sequence ID" value="MPC41627.1"/>
    <property type="molecule type" value="Genomic_DNA"/>
</dbReference>
<accession>A0A5B7F7X8</accession>
<sequence>MAGGKPAKNKVLEKLKWDKDASRESPLPSPLSPPEGQMEGPPAGPPEASIYIQSESRTADTREGGRPQTPDGSPDEENSPPARITQRPDQMTEQIGGVREGRKELPRDWRKTNGLRILWERLG</sequence>
<name>A0A5B7F7X8_PORTR</name>
<feature type="region of interest" description="Disordered" evidence="1">
    <location>
        <begin position="1"/>
        <end position="106"/>
    </location>
</feature>
<proteinExistence type="predicted"/>
<comment type="caution">
    <text evidence="2">The sequence shown here is derived from an EMBL/GenBank/DDBJ whole genome shotgun (WGS) entry which is preliminary data.</text>
</comment>
<evidence type="ECO:0000313" key="2">
    <source>
        <dbReference type="EMBL" id="MPC41627.1"/>
    </source>
</evidence>
<dbReference type="Proteomes" id="UP000324222">
    <property type="component" value="Unassembled WGS sequence"/>
</dbReference>
<evidence type="ECO:0000313" key="3">
    <source>
        <dbReference type="Proteomes" id="UP000324222"/>
    </source>
</evidence>